<evidence type="ECO:0000259" key="8">
    <source>
        <dbReference type="PROSITE" id="PS50850"/>
    </source>
</evidence>
<feature type="transmembrane region" description="Helical" evidence="7">
    <location>
        <begin position="263"/>
        <end position="289"/>
    </location>
</feature>
<comment type="subcellular location">
    <subcellularLocation>
        <location evidence="1">Cell membrane</location>
        <topology evidence="1">Multi-pass membrane protein</topology>
    </subcellularLocation>
</comment>
<dbReference type="PANTHER" id="PTHR42718">
    <property type="entry name" value="MAJOR FACILITATOR SUPERFAMILY MULTIDRUG TRANSPORTER MFSC"/>
    <property type="match status" value="1"/>
</dbReference>
<feature type="transmembrane region" description="Helical" evidence="7">
    <location>
        <begin position="47"/>
        <end position="64"/>
    </location>
</feature>
<evidence type="ECO:0000256" key="4">
    <source>
        <dbReference type="ARBA" id="ARBA00022692"/>
    </source>
</evidence>
<keyword evidence="6 7" id="KW-0472">Membrane</keyword>
<keyword evidence="2" id="KW-0813">Transport</keyword>
<evidence type="ECO:0000256" key="6">
    <source>
        <dbReference type="ARBA" id="ARBA00023136"/>
    </source>
</evidence>
<sequence length="501" mass="50702">MKATTREWIGLAVLGLPTLLISIDVGVLYLALPSITESLGANAIEQLWILDVYSFLLAGFLLTMGNVGDRIGRRRLLLIGSAAFAVASLWAAFASTPGELIAARAGLGVAAATLAPSTMALLRNMFHDPQQLATAIGVWFACFMGGVVVGPLIGGMLLEWLWWGSVFLLAVPVMVVLLILGPLLLPEYRVPHPGPIDGASVALSLATVLPVVWAVKEVARDGSVTWTPLVAAMVGLVAGAVFVRRQRNLATPLLDLSMFRTRVFSGSLVIVLVTGVAMAGLSLVAAVYLQSVLGLSPLAVGALLIPQSVAMLAGFQIAPALSRRLPLIAVAVIGLSLASAGFLVVAVLPVMPGSGVLVVGLCVASFGASFPMAVLSAVMLGSVEPARAGAAAAVNEASGELGVAMGVALLGSLAAGVYAVTLAALQPEASSLALASLESAVRGEDAVVASAAREAYTVAVSAVGLAGAVIFTALAGAAGPLLRRGTAPEGAAEDADAAHHA</sequence>
<feature type="transmembrane region" description="Helical" evidence="7">
    <location>
        <begin position="134"/>
        <end position="154"/>
    </location>
</feature>
<dbReference type="EMBL" id="CP038266">
    <property type="protein sequence ID" value="QBR87575.1"/>
    <property type="molecule type" value="Genomic_DNA"/>
</dbReference>
<dbReference type="Gene3D" id="1.20.1720.10">
    <property type="entry name" value="Multidrug resistance protein D"/>
    <property type="match status" value="1"/>
</dbReference>
<keyword evidence="3" id="KW-1003">Cell membrane</keyword>
<dbReference type="InterPro" id="IPR011701">
    <property type="entry name" value="MFS"/>
</dbReference>
<dbReference type="InterPro" id="IPR036259">
    <property type="entry name" value="MFS_trans_sf"/>
</dbReference>
<name>A0ABX5SRT2_9MICO</name>
<feature type="transmembrane region" description="Helical" evidence="7">
    <location>
        <begin position="76"/>
        <end position="95"/>
    </location>
</feature>
<evidence type="ECO:0000256" key="1">
    <source>
        <dbReference type="ARBA" id="ARBA00004651"/>
    </source>
</evidence>
<reference evidence="9 10" key="1">
    <citation type="submission" date="2019-03" db="EMBL/GenBank/DDBJ databases">
        <authorList>
            <person name="Dong K."/>
        </authorList>
    </citation>
    <scope>NUCLEOTIDE SEQUENCE [LARGE SCALE GENOMIC DNA]</scope>
    <source>
        <strain evidence="10">dk512</strain>
    </source>
</reference>
<feature type="domain" description="Major facilitator superfamily (MFS) profile" evidence="8">
    <location>
        <begin position="10"/>
        <end position="442"/>
    </location>
</feature>
<dbReference type="InterPro" id="IPR001958">
    <property type="entry name" value="Tet-R_TetA/multi-R_MdtG-like"/>
</dbReference>
<gene>
    <name evidence="9" type="ORF">E4K62_02000</name>
</gene>
<dbReference type="Pfam" id="PF07690">
    <property type="entry name" value="MFS_1"/>
    <property type="match status" value="1"/>
</dbReference>
<evidence type="ECO:0000256" key="7">
    <source>
        <dbReference type="SAM" id="Phobius"/>
    </source>
</evidence>
<feature type="transmembrane region" description="Helical" evidence="7">
    <location>
        <begin position="356"/>
        <end position="380"/>
    </location>
</feature>
<proteinExistence type="predicted"/>
<feature type="transmembrane region" description="Helical" evidence="7">
    <location>
        <begin position="327"/>
        <end position="350"/>
    </location>
</feature>
<evidence type="ECO:0000256" key="2">
    <source>
        <dbReference type="ARBA" id="ARBA00022448"/>
    </source>
</evidence>
<dbReference type="CDD" id="cd17321">
    <property type="entry name" value="MFS_MMR_MDR_like"/>
    <property type="match status" value="1"/>
</dbReference>
<feature type="transmembrane region" description="Helical" evidence="7">
    <location>
        <begin position="295"/>
        <end position="315"/>
    </location>
</feature>
<feature type="transmembrane region" description="Helical" evidence="7">
    <location>
        <begin position="101"/>
        <end position="122"/>
    </location>
</feature>
<feature type="transmembrane region" description="Helical" evidence="7">
    <location>
        <begin position="226"/>
        <end position="243"/>
    </location>
</feature>
<feature type="transmembrane region" description="Helical" evidence="7">
    <location>
        <begin position="160"/>
        <end position="184"/>
    </location>
</feature>
<dbReference type="PRINTS" id="PR01035">
    <property type="entry name" value="TCRTETA"/>
</dbReference>
<evidence type="ECO:0000256" key="5">
    <source>
        <dbReference type="ARBA" id="ARBA00022989"/>
    </source>
</evidence>
<evidence type="ECO:0000256" key="3">
    <source>
        <dbReference type="ARBA" id="ARBA00022475"/>
    </source>
</evidence>
<keyword evidence="5 7" id="KW-1133">Transmembrane helix</keyword>
<dbReference type="RefSeq" id="WP_135063074.1">
    <property type="nucleotide sequence ID" value="NZ_CP038266.1"/>
</dbReference>
<feature type="transmembrane region" description="Helical" evidence="7">
    <location>
        <begin position="196"/>
        <end position="214"/>
    </location>
</feature>
<keyword evidence="10" id="KW-1185">Reference proteome</keyword>
<organism evidence="9 10">
    <name type="scientific">Microbacterium wangchenii</name>
    <dbReference type="NCBI Taxonomy" id="2541726"/>
    <lineage>
        <taxon>Bacteria</taxon>
        <taxon>Bacillati</taxon>
        <taxon>Actinomycetota</taxon>
        <taxon>Actinomycetes</taxon>
        <taxon>Micrococcales</taxon>
        <taxon>Microbacteriaceae</taxon>
        <taxon>Microbacterium</taxon>
    </lineage>
</organism>
<dbReference type="PANTHER" id="PTHR42718:SF47">
    <property type="entry name" value="METHYL VIOLOGEN RESISTANCE PROTEIN SMVA"/>
    <property type="match status" value="1"/>
</dbReference>
<evidence type="ECO:0000313" key="10">
    <source>
        <dbReference type="Proteomes" id="UP000295748"/>
    </source>
</evidence>
<dbReference type="InterPro" id="IPR020846">
    <property type="entry name" value="MFS_dom"/>
</dbReference>
<evidence type="ECO:0000313" key="9">
    <source>
        <dbReference type="EMBL" id="QBR87575.1"/>
    </source>
</evidence>
<dbReference type="Gene3D" id="1.20.1250.20">
    <property type="entry name" value="MFS general substrate transporter like domains"/>
    <property type="match status" value="1"/>
</dbReference>
<keyword evidence="4 7" id="KW-0812">Transmembrane</keyword>
<accession>A0ABX5SRT2</accession>
<protein>
    <submittedName>
        <fullName evidence="9">MFS transporter</fullName>
    </submittedName>
</protein>
<feature type="transmembrane region" description="Helical" evidence="7">
    <location>
        <begin position="455"/>
        <end position="475"/>
    </location>
</feature>
<dbReference type="PROSITE" id="PS50850">
    <property type="entry name" value="MFS"/>
    <property type="match status" value="1"/>
</dbReference>
<feature type="transmembrane region" description="Helical" evidence="7">
    <location>
        <begin position="12"/>
        <end position="35"/>
    </location>
</feature>
<dbReference type="SUPFAM" id="SSF103473">
    <property type="entry name" value="MFS general substrate transporter"/>
    <property type="match status" value="1"/>
</dbReference>
<feature type="transmembrane region" description="Helical" evidence="7">
    <location>
        <begin position="401"/>
        <end position="425"/>
    </location>
</feature>
<dbReference type="Proteomes" id="UP000295748">
    <property type="component" value="Chromosome"/>
</dbReference>